<accession>A0AA49GCA1</accession>
<dbReference type="Proteomes" id="UP001232019">
    <property type="component" value="Chromosome"/>
</dbReference>
<proteinExistence type="predicted"/>
<dbReference type="KEGG" id="marp:QYS47_26865"/>
<dbReference type="GO" id="GO:0008934">
    <property type="term" value="F:inositol monophosphate 1-phosphatase activity"/>
    <property type="evidence" value="ECO:0007669"/>
    <property type="project" value="TreeGrafter"/>
</dbReference>
<dbReference type="Gene3D" id="3.40.190.80">
    <property type="match status" value="1"/>
</dbReference>
<dbReference type="GO" id="GO:0007165">
    <property type="term" value="P:signal transduction"/>
    <property type="evidence" value="ECO:0007669"/>
    <property type="project" value="TreeGrafter"/>
</dbReference>
<dbReference type="InterPro" id="IPR000760">
    <property type="entry name" value="Inositol_monophosphatase-like"/>
</dbReference>
<keyword evidence="3 4" id="KW-0460">Magnesium</keyword>
<evidence type="ECO:0000256" key="1">
    <source>
        <dbReference type="ARBA" id="ARBA00022723"/>
    </source>
</evidence>
<dbReference type="PRINTS" id="PR00377">
    <property type="entry name" value="IMPHPHTASES"/>
</dbReference>
<feature type="binding site" evidence="4">
    <location>
        <position position="97"/>
    </location>
    <ligand>
        <name>Mg(2+)</name>
        <dbReference type="ChEBI" id="CHEBI:18420"/>
        <label>1</label>
        <note>catalytic</note>
    </ligand>
</feature>
<reference evidence="5" key="1">
    <citation type="submission" date="2023-08" db="EMBL/GenBank/DDBJ databases">
        <title>Comparative genomics and taxonomic characterization of three novel marine species of genus Marivirga.</title>
        <authorList>
            <person name="Muhammad N."/>
            <person name="Kim S.-G."/>
        </authorList>
    </citation>
    <scope>NUCLEOTIDE SEQUENCE</scope>
    <source>
        <strain evidence="5">BKB1-2</strain>
    </source>
</reference>
<dbReference type="SUPFAM" id="SSF56655">
    <property type="entry name" value="Carbohydrate phosphatase"/>
    <property type="match status" value="1"/>
</dbReference>
<keyword evidence="2" id="KW-0378">Hydrolase</keyword>
<name>A0AA49GCA1_9BACT</name>
<evidence type="ECO:0000256" key="4">
    <source>
        <dbReference type="PIRSR" id="PIRSR600760-2"/>
    </source>
</evidence>
<dbReference type="RefSeq" id="WP_322345912.1">
    <property type="nucleotide sequence ID" value="NZ_CP129968.2"/>
</dbReference>
<dbReference type="CDD" id="cd01637">
    <property type="entry name" value="IMPase_like"/>
    <property type="match status" value="1"/>
</dbReference>
<feature type="binding site" evidence="4">
    <location>
        <position position="99"/>
    </location>
    <ligand>
        <name>Mg(2+)</name>
        <dbReference type="ChEBI" id="CHEBI:18420"/>
        <label>1</label>
        <note>catalytic</note>
    </ligand>
</feature>
<dbReference type="GO" id="GO:0006020">
    <property type="term" value="P:inositol metabolic process"/>
    <property type="evidence" value="ECO:0007669"/>
    <property type="project" value="TreeGrafter"/>
</dbReference>
<evidence type="ECO:0000313" key="5">
    <source>
        <dbReference type="EMBL" id="WKK80678.2"/>
    </source>
</evidence>
<dbReference type="PROSITE" id="PS00629">
    <property type="entry name" value="IMP_1"/>
    <property type="match status" value="1"/>
</dbReference>
<organism evidence="5">
    <name type="scientific">Marivirga arenosa</name>
    <dbReference type="NCBI Taxonomy" id="3059076"/>
    <lineage>
        <taxon>Bacteria</taxon>
        <taxon>Pseudomonadati</taxon>
        <taxon>Bacteroidota</taxon>
        <taxon>Cytophagia</taxon>
        <taxon>Cytophagales</taxon>
        <taxon>Marivirgaceae</taxon>
        <taxon>Marivirga</taxon>
    </lineage>
</organism>
<dbReference type="GO" id="GO:0046872">
    <property type="term" value="F:metal ion binding"/>
    <property type="evidence" value="ECO:0007669"/>
    <property type="project" value="UniProtKB-KW"/>
</dbReference>
<dbReference type="InterPro" id="IPR020583">
    <property type="entry name" value="Inositol_monoP_metal-BS"/>
</dbReference>
<dbReference type="AlphaFoldDB" id="A0AA49GCA1"/>
<evidence type="ECO:0000256" key="3">
    <source>
        <dbReference type="ARBA" id="ARBA00022842"/>
    </source>
</evidence>
<sequence length="292" mass="32780">MNLTNHDMAELSKIAEKAAIEAGHYIQKQFDQQYEKRHKEGGDSLASQVVTEVDIQAQKIILDQLEESIIGYDLGLLTEEQEDNQSRFEKDYFWCVDPLDGTLAFTEGRSGYAVSIALISKAGDPLTACVYIPDSKELFSAILNKGLSLNGRPFKKSKSSDILHFYYDISLEKTPYFNTIKNELHNFAINNGLKNLKLHSGQGAVCNAIGVLKSGNGCYFKFPKENRGGGSIWDYAATRLIFNEAGLLVSTINGKKLLLNKENTFMNKFGIIYTFNSTIKKFILQLYKQLTK</sequence>
<feature type="binding site" evidence="4">
    <location>
        <position position="100"/>
    </location>
    <ligand>
        <name>Mg(2+)</name>
        <dbReference type="ChEBI" id="CHEBI:18420"/>
        <label>1</label>
        <note>catalytic</note>
    </ligand>
</feature>
<dbReference type="Pfam" id="PF00459">
    <property type="entry name" value="Inositol_P"/>
    <property type="match status" value="1"/>
</dbReference>
<dbReference type="Gene3D" id="3.30.540.10">
    <property type="entry name" value="Fructose-1,6-Bisphosphatase, subunit A, domain 1"/>
    <property type="match status" value="1"/>
</dbReference>
<feature type="binding site" evidence="4">
    <location>
        <position position="234"/>
    </location>
    <ligand>
        <name>Mg(2+)</name>
        <dbReference type="ChEBI" id="CHEBI:18420"/>
        <label>1</label>
        <note>catalytic</note>
    </ligand>
</feature>
<keyword evidence="1 4" id="KW-0479">Metal-binding</keyword>
<gene>
    <name evidence="5" type="ORF">QYS47_26865</name>
</gene>
<evidence type="ECO:0000256" key="2">
    <source>
        <dbReference type="ARBA" id="ARBA00022801"/>
    </source>
</evidence>
<feature type="binding site" evidence="4">
    <location>
        <position position="79"/>
    </location>
    <ligand>
        <name>Mg(2+)</name>
        <dbReference type="ChEBI" id="CHEBI:18420"/>
        <label>1</label>
        <note>catalytic</note>
    </ligand>
</feature>
<dbReference type="PANTHER" id="PTHR20854">
    <property type="entry name" value="INOSITOL MONOPHOSPHATASE"/>
    <property type="match status" value="1"/>
</dbReference>
<protein>
    <submittedName>
        <fullName evidence="5">Inositol monophosphatase family protein</fullName>
    </submittedName>
</protein>
<comment type="cofactor">
    <cofactor evidence="4">
        <name>Mg(2+)</name>
        <dbReference type="ChEBI" id="CHEBI:18420"/>
    </cofactor>
</comment>
<dbReference type="EMBL" id="CP129968">
    <property type="protein sequence ID" value="WKK80678.2"/>
    <property type="molecule type" value="Genomic_DNA"/>
</dbReference>
<dbReference type="PANTHER" id="PTHR20854:SF4">
    <property type="entry name" value="INOSITOL-1-MONOPHOSPHATASE-RELATED"/>
    <property type="match status" value="1"/>
</dbReference>